<keyword evidence="2" id="KW-1185">Reference proteome</keyword>
<reference evidence="1 2" key="1">
    <citation type="submission" date="2018-02" db="EMBL/GenBank/DDBJ databases">
        <title>Genome sequence of Desulfovibrio carbinolicus DSM 3852.</title>
        <authorList>
            <person name="Wilbanks E."/>
            <person name="Skennerton C.T."/>
            <person name="Orphan V.J."/>
        </authorList>
    </citation>
    <scope>NUCLEOTIDE SEQUENCE [LARGE SCALE GENOMIC DNA]</scope>
    <source>
        <strain evidence="1 2">DSM 3852</strain>
    </source>
</reference>
<evidence type="ECO:0000313" key="1">
    <source>
        <dbReference type="EMBL" id="QAZ66698.1"/>
    </source>
</evidence>
<accession>A0A4P6HNH7</accession>
<evidence type="ECO:0000313" key="2">
    <source>
        <dbReference type="Proteomes" id="UP000293296"/>
    </source>
</evidence>
<dbReference type="KEGG" id="dcb:C3Y92_05350"/>
<dbReference type="InterPro" id="IPR014729">
    <property type="entry name" value="Rossmann-like_a/b/a_fold"/>
</dbReference>
<dbReference type="SUPFAM" id="SSF52402">
    <property type="entry name" value="Adenine nucleotide alpha hydrolases-like"/>
    <property type="match status" value="1"/>
</dbReference>
<dbReference type="EMBL" id="CP026538">
    <property type="protein sequence ID" value="QAZ66698.1"/>
    <property type="molecule type" value="Genomic_DNA"/>
</dbReference>
<name>A0A4P6HNH7_9BACT</name>
<sequence>MTGVLVVLDESGQAIGQGLALARQLGQTAVGLFVYERGWNVYIGHDWLLGSNARATFLGYIEEHEKAAEAELKARFLAEAQAAGVDARFEAICCDDLEHLTDAVLREAREGGYGHIVCADPLTRGLSQRRGGTKALVRAAPCPVVLAGQAVAAA</sequence>
<dbReference type="Gene3D" id="3.40.50.620">
    <property type="entry name" value="HUPs"/>
    <property type="match status" value="1"/>
</dbReference>
<dbReference type="OrthoDB" id="5455321at2"/>
<organism evidence="1 2">
    <name type="scientific">Solidesulfovibrio carbinolicus</name>
    <dbReference type="NCBI Taxonomy" id="296842"/>
    <lineage>
        <taxon>Bacteria</taxon>
        <taxon>Pseudomonadati</taxon>
        <taxon>Thermodesulfobacteriota</taxon>
        <taxon>Desulfovibrionia</taxon>
        <taxon>Desulfovibrionales</taxon>
        <taxon>Desulfovibrionaceae</taxon>
        <taxon>Solidesulfovibrio</taxon>
    </lineage>
</organism>
<dbReference type="AlphaFoldDB" id="A0A4P6HNH7"/>
<dbReference type="RefSeq" id="WP_129350293.1">
    <property type="nucleotide sequence ID" value="NZ_CP026538.1"/>
</dbReference>
<gene>
    <name evidence="1" type="ORF">C3Y92_05350</name>
</gene>
<dbReference type="Proteomes" id="UP000293296">
    <property type="component" value="Chromosome"/>
</dbReference>
<protein>
    <submittedName>
        <fullName evidence="1">Universal stress protein</fullName>
    </submittedName>
</protein>
<proteinExistence type="predicted"/>